<reference evidence="1 2" key="1">
    <citation type="submission" date="2019-12" db="EMBL/GenBank/DDBJ databases">
        <title>Streptomyces sp. strain T44 isolated from rhizosphere soil of Broussonetia papyrifera.</title>
        <authorList>
            <person name="Mo P."/>
        </authorList>
    </citation>
    <scope>NUCLEOTIDE SEQUENCE [LARGE SCALE GENOMIC DNA]</scope>
    <source>
        <strain evidence="1 2">T44</strain>
    </source>
</reference>
<gene>
    <name evidence="1" type="ORF">GQF42_42805</name>
</gene>
<dbReference type="RefSeq" id="WP_158929079.1">
    <property type="nucleotide sequence ID" value="NZ_CP047020.1"/>
</dbReference>
<sequence>MVLEVVQRERDRVEVVGVRVLQSRVDHVVGPAELIARHHGGPGGPGQVACGDDQLPQNPGQVALVGDQHDRAQQRADPALGALYLVCGGQQVLHRLVEFKAGGVGEVQASWVRAGGRPGRRVRPARLSLSSRHDTCSKSGAIHHRA</sequence>
<evidence type="ECO:0000313" key="2">
    <source>
        <dbReference type="Proteomes" id="UP000436138"/>
    </source>
</evidence>
<proteinExistence type="predicted"/>
<dbReference type="Proteomes" id="UP000436138">
    <property type="component" value="Chromosome"/>
</dbReference>
<dbReference type="KEGG" id="sbro:GQF42_42805"/>
<organism evidence="1 2">
    <name type="scientific">Streptomyces broussonetiae</name>
    <dbReference type="NCBI Taxonomy" id="2686304"/>
    <lineage>
        <taxon>Bacteria</taxon>
        <taxon>Bacillati</taxon>
        <taxon>Actinomycetota</taxon>
        <taxon>Actinomycetes</taxon>
        <taxon>Kitasatosporales</taxon>
        <taxon>Streptomycetaceae</taxon>
        <taxon>Streptomyces</taxon>
    </lineage>
</organism>
<keyword evidence="2" id="KW-1185">Reference proteome</keyword>
<accession>A0A6I6NFW5</accession>
<name>A0A6I6NFW5_9ACTN</name>
<dbReference type="EMBL" id="CP047020">
    <property type="protein sequence ID" value="QHA09060.1"/>
    <property type="molecule type" value="Genomic_DNA"/>
</dbReference>
<dbReference type="AlphaFoldDB" id="A0A6I6NFW5"/>
<protein>
    <submittedName>
        <fullName evidence="1">Uncharacterized protein</fullName>
    </submittedName>
</protein>
<evidence type="ECO:0000313" key="1">
    <source>
        <dbReference type="EMBL" id="QHA09060.1"/>
    </source>
</evidence>